<organism evidence="1 2">
    <name type="scientific">Cyclotella cryptica</name>
    <dbReference type="NCBI Taxonomy" id="29204"/>
    <lineage>
        <taxon>Eukaryota</taxon>
        <taxon>Sar</taxon>
        <taxon>Stramenopiles</taxon>
        <taxon>Ochrophyta</taxon>
        <taxon>Bacillariophyta</taxon>
        <taxon>Coscinodiscophyceae</taxon>
        <taxon>Thalassiosirophycidae</taxon>
        <taxon>Stephanodiscales</taxon>
        <taxon>Stephanodiscaceae</taxon>
        <taxon>Cyclotella</taxon>
    </lineage>
</organism>
<keyword evidence="2" id="KW-1185">Reference proteome</keyword>
<proteinExistence type="predicted"/>
<evidence type="ECO:0000313" key="1">
    <source>
        <dbReference type="EMBL" id="KAL3775921.1"/>
    </source>
</evidence>
<evidence type="ECO:0000313" key="2">
    <source>
        <dbReference type="Proteomes" id="UP001516023"/>
    </source>
</evidence>
<protein>
    <submittedName>
        <fullName evidence="1">Uncharacterized protein</fullName>
    </submittedName>
</protein>
<name>A0ABD3NIW1_9STRA</name>
<dbReference type="AlphaFoldDB" id="A0ABD3NIW1"/>
<accession>A0ABD3NIW1</accession>
<gene>
    <name evidence="1" type="ORF">HJC23_005202</name>
</gene>
<dbReference type="Proteomes" id="UP001516023">
    <property type="component" value="Unassembled WGS sequence"/>
</dbReference>
<comment type="caution">
    <text evidence="1">The sequence shown here is derived from an EMBL/GenBank/DDBJ whole genome shotgun (WGS) entry which is preliminary data.</text>
</comment>
<dbReference type="EMBL" id="JABMIG020000522">
    <property type="protein sequence ID" value="KAL3775921.1"/>
    <property type="molecule type" value="Genomic_DNA"/>
</dbReference>
<sequence>MKTKKTVPASMFLPHAKPSTLAFQAAAAPKASESVEIEVQQALAADTIDDVLGDLF</sequence>
<reference evidence="1 2" key="1">
    <citation type="journal article" date="2020" name="G3 (Bethesda)">
        <title>Improved Reference Genome for Cyclotella cryptica CCMP332, a Model for Cell Wall Morphogenesis, Salinity Adaptation, and Lipid Production in Diatoms (Bacillariophyta).</title>
        <authorList>
            <person name="Roberts W.R."/>
            <person name="Downey K.M."/>
            <person name="Ruck E.C."/>
            <person name="Traller J.C."/>
            <person name="Alverson A.J."/>
        </authorList>
    </citation>
    <scope>NUCLEOTIDE SEQUENCE [LARGE SCALE GENOMIC DNA]</scope>
    <source>
        <strain evidence="1 2">CCMP332</strain>
    </source>
</reference>